<organism evidence="1 2">
    <name type="scientific">Pseudonocardia broussonetiae</name>
    <dbReference type="NCBI Taxonomy" id="2736640"/>
    <lineage>
        <taxon>Bacteria</taxon>
        <taxon>Bacillati</taxon>
        <taxon>Actinomycetota</taxon>
        <taxon>Actinomycetes</taxon>
        <taxon>Pseudonocardiales</taxon>
        <taxon>Pseudonocardiaceae</taxon>
        <taxon>Pseudonocardia</taxon>
    </lineage>
</organism>
<name>A0A6M6JG59_9PSEU</name>
<proteinExistence type="predicted"/>
<reference evidence="1 2" key="1">
    <citation type="submission" date="2020-05" db="EMBL/GenBank/DDBJ databases">
        <authorList>
            <person name="Mo P."/>
        </authorList>
    </citation>
    <scope>NUCLEOTIDE SEQUENCE [LARGE SCALE GENOMIC DNA]</scope>
    <source>
        <strain evidence="1 2">Gen01</strain>
    </source>
</reference>
<accession>A0A6M6JG59</accession>
<evidence type="ECO:0000313" key="1">
    <source>
        <dbReference type="EMBL" id="QJY46135.1"/>
    </source>
</evidence>
<sequence>MSTHVTGVGPTDTTSREHDIASALVRLRSAFDPDPDSRERAKQRLMMVLTAMDADPSAHRGSSGGASFAC</sequence>
<keyword evidence="2" id="KW-1185">Reference proteome</keyword>
<evidence type="ECO:0000313" key="2">
    <source>
        <dbReference type="Proteomes" id="UP000505377"/>
    </source>
</evidence>
<dbReference type="KEGG" id="pbro:HOP40_10235"/>
<dbReference type="AlphaFoldDB" id="A0A6M6JG59"/>
<dbReference type="RefSeq" id="WP_172157070.1">
    <property type="nucleotide sequence ID" value="NZ_CP053564.1"/>
</dbReference>
<protein>
    <submittedName>
        <fullName evidence="1">Uncharacterized protein</fullName>
    </submittedName>
</protein>
<dbReference type="EMBL" id="CP053564">
    <property type="protein sequence ID" value="QJY46135.1"/>
    <property type="molecule type" value="Genomic_DNA"/>
</dbReference>
<dbReference type="Proteomes" id="UP000505377">
    <property type="component" value="Chromosome"/>
</dbReference>
<gene>
    <name evidence="1" type="ORF">HOP40_10235</name>
</gene>